<dbReference type="Pfam" id="PF01436">
    <property type="entry name" value="NHL"/>
    <property type="match status" value="1"/>
</dbReference>
<reference evidence="3 4" key="2">
    <citation type="submission" date="2018-03" db="EMBL/GenBank/DDBJ databases">
        <authorList>
            <person name="Keele B.F."/>
        </authorList>
    </citation>
    <scope>NUCLEOTIDE SEQUENCE [LARGE SCALE GENOMIC DNA]</scope>
    <source>
        <strain evidence="3 4">D13</strain>
    </source>
</reference>
<dbReference type="SUPFAM" id="SSF52833">
    <property type="entry name" value="Thioredoxin-like"/>
    <property type="match status" value="1"/>
</dbReference>
<protein>
    <recommendedName>
        <fullName evidence="2">Thioredoxin domain-containing protein</fullName>
    </recommendedName>
</protein>
<dbReference type="InterPro" id="IPR012336">
    <property type="entry name" value="Thioredoxin-like_fold"/>
</dbReference>
<dbReference type="PROSITE" id="PS51352">
    <property type="entry name" value="THIOREDOXIN_2"/>
    <property type="match status" value="1"/>
</dbReference>
<keyword evidence="1" id="KW-0677">Repeat</keyword>
<dbReference type="PANTHER" id="PTHR46388:SF2">
    <property type="entry name" value="NHL REPEAT-CONTAINING PROTEIN 2"/>
    <property type="match status" value="1"/>
</dbReference>
<dbReference type="EMBL" id="CP027860">
    <property type="protein sequence ID" value="AVP96704.1"/>
    <property type="molecule type" value="Genomic_DNA"/>
</dbReference>
<reference evidence="3 4" key="1">
    <citation type="submission" date="2018-03" db="EMBL/GenBank/DDBJ databases">
        <title>Ahniella affigens gen. nov., sp. nov., a gammaproteobacterium isolated from sandy soil near a stream.</title>
        <authorList>
            <person name="Ko Y."/>
            <person name="Kim J.-H."/>
        </authorList>
    </citation>
    <scope>NUCLEOTIDE SEQUENCE [LARGE SCALE GENOMIC DNA]</scope>
    <source>
        <strain evidence="3 4">D13</strain>
    </source>
</reference>
<feature type="domain" description="Thioredoxin" evidence="2">
    <location>
        <begin position="1"/>
        <end position="146"/>
    </location>
</feature>
<dbReference type="InterPro" id="IPR011042">
    <property type="entry name" value="6-blade_b-propeller_TolB-like"/>
</dbReference>
<dbReference type="Gene3D" id="2.120.10.30">
    <property type="entry name" value="TolB, C-terminal domain"/>
    <property type="match status" value="2"/>
</dbReference>
<sequence length="474" mass="51816">MSLRPLAPPFTKNTIWVNLAQGPEWERLRGRVLLLHFWNASNIHCQHMLAELKYLESKYHDGVTVFGVHVPKFDAERVAAVVQKAINRLYIRHAVINDADWILWRQYGVQSWPTTVVVDSEGKIAGAYAGEGRRDELDQLIGELLEEAAARDLRAFDASPSISRPEPRSALRFPGKLLVTESGLFVADSGNNRVLECTHDGRVIRQIGSGTPGHFDGKLSESGFNEPQGMALVKDMLYIADRGNHCIRRVRMITGEIETICGTGAHGRPLNQEHASLQEVALNSPWDVAIANEKLLIAMAGQNQIWNLDLARNRLVPFAGSGAFGRDDGEGSMVTFARPTGIAYSNQTVYVVDLESSSVRAIRDGRTTTLVGAGPYEFGDVDGLPAAVRLQAPMGCAVDPNGQILWVVDTYNNKLKALSLRGGGAKTINLPYKFTLPGDVKATPGKIWVANTGAHEVVRIDTATGQAQRLPIGE</sequence>
<name>A0A2P1PPE5_9GAMM</name>
<dbReference type="SUPFAM" id="SSF75011">
    <property type="entry name" value="3-carboxy-cis,cis-mucoante lactonizing enzyme"/>
    <property type="match status" value="1"/>
</dbReference>
<dbReference type="InterPro" id="IPR001258">
    <property type="entry name" value="NHL_repeat"/>
</dbReference>
<dbReference type="InterPro" id="IPR013766">
    <property type="entry name" value="Thioredoxin_domain"/>
</dbReference>
<dbReference type="Gene3D" id="3.40.30.10">
    <property type="entry name" value="Glutaredoxin"/>
    <property type="match status" value="1"/>
</dbReference>
<dbReference type="PANTHER" id="PTHR46388">
    <property type="entry name" value="NHL REPEAT-CONTAINING PROTEIN 2"/>
    <property type="match status" value="1"/>
</dbReference>
<evidence type="ECO:0000256" key="1">
    <source>
        <dbReference type="ARBA" id="ARBA00022737"/>
    </source>
</evidence>
<dbReference type="OrthoDB" id="9811352at2"/>
<dbReference type="Pfam" id="PF13905">
    <property type="entry name" value="Thioredoxin_8"/>
    <property type="match status" value="1"/>
</dbReference>
<dbReference type="AlphaFoldDB" id="A0A2P1PPE5"/>
<keyword evidence="4" id="KW-1185">Reference proteome</keyword>
<dbReference type="KEGG" id="xba:C7S18_05565"/>
<dbReference type="InterPro" id="IPR036249">
    <property type="entry name" value="Thioredoxin-like_sf"/>
</dbReference>
<proteinExistence type="predicted"/>
<dbReference type="RefSeq" id="WP_106890632.1">
    <property type="nucleotide sequence ID" value="NZ_CP027860.1"/>
</dbReference>
<evidence type="ECO:0000259" key="2">
    <source>
        <dbReference type="PROSITE" id="PS51352"/>
    </source>
</evidence>
<dbReference type="Proteomes" id="UP000241074">
    <property type="component" value="Chromosome"/>
</dbReference>
<evidence type="ECO:0000313" key="3">
    <source>
        <dbReference type="EMBL" id="AVP96704.1"/>
    </source>
</evidence>
<accession>A0A2P1PPE5</accession>
<organism evidence="3 4">
    <name type="scientific">Ahniella affigens</name>
    <dbReference type="NCBI Taxonomy" id="2021234"/>
    <lineage>
        <taxon>Bacteria</taxon>
        <taxon>Pseudomonadati</taxon>
        <taxon>Pseudomonadota</taxon>
        <taxon>Gammaproteobacteria</taxon>
        <taxon>Lysobacterales</taxon>
        <taxon>Rhodanobacteraceae</taxon>
        <taxon>Ahniella</taxon>
    </lineage>
</organism>
<gene>
    <name evidence="3" type="ORF">C7S18_05565</name>
</gene>
<evidence type="ECO:0000313" key="4">
    <source>
        <dbReference type="Proteomes" id="UP000241074"/>
    </source>
</evidence>